<dbReference type="InterPro" id="IPR011047">
    <property type="entry name" value="Quinoprotein_ADH-like_sf"/>
</dbReference>
<protein>
    <submittedName>
        <fullName evidence="2">Uncharacterized protein</fullName>
    </submittedName>
</protein>
<organism evidence="2 3">
    <name type="scientific">Cryptosporangium japonicum</name>
    <dbReference type="NCBI Taxonomy" id="80872"/>
    <lineage>
        <taxon>Bacteria</taxon>
        <taxon>Bacillati</taxon>
        <taxon>Actinomycetota</taxon>
        <taxon>Actinomycetes</taxon>
        <taxon>Cryptosporangiales</taxon>
        <taxon>Cryptosporangiaceae</taxon>
        <taxon>Cryptosporangium</taxon>
    </lineage>
</organism>
<dbReference type="Proteomes" id="UP001500967">
    <property type="component" value="Unassembled WGS sequence"/>
</dbReference>
<dbReference type="EMBL" id="BAAAGX010000005">
    <property type="protein sequence ID" value="GAA0225914.1"/>
    <property type="molecule type" value="Genomic_DNA"/>
</dbReference>
<dbReference type="InterPro" id="IPR001680">
    <property type="entry name" value="WD40_rpt"/>
</dbReference>
<evidence type="ECO:0000256" key="1">
    <source>
        <dbReference type="PROSITE-ProRule" id="PRU00221"/>
    </source>
</evidence>
<comment type="caution">
    <text evidence="2">The sequence shown here is derived from an EMBL/GenBank/DDBJ whole genome shotgun (WGS) entry which is preliminary data.</text>
</comment>
<dbReference type="SMART" id="SM00320">
    <property type="entry name" value="WD40"/>
    <property type="match status" value="1"/>
</dbReference>
<evidence type="ECO:0000313" key="3">
    <source>
        <dbReference type="Proteomes" id="UP001500967"/>
    </source>
</evidence>
<dbReference type="SUPFAM" id="SSF50998">
    <property type="entry name" value="Quinoprotein alcohol dehydrogenase-like"/>
    <property type="match status" value="1"/>
</dbReference>
<proteinExistence type="predicted"/>
<name>A0ABN0TN90_9ACTN</name>
<keyword evidence="3" id="KW-1185">Reference proteome</keyword>
<dbReference type="InterPro" id="IPR015943">
    <property type="entry name" value="WD40/YVTN_repeat-like_dom_sf"/>
</dbReference>
<sequence length="45" mass="4837">MATRTRVGPPLTGHANEVWSIVFSPDGSLLASGSKDKSVRVHKVF</sequence>
<evidence type="ECO:0000313" key="2">
    <source>
        <dbReference type="EMBL" id="GAA0225914.1"/>
    </source>
</evidence>
<keyword evidence="1" id="KW-0853">WD repeat</keyword>
<feature type="repeat" description="WD" evidence="1">
    <location>
        <begin position="11"/>
        <end position="45"/>
    </location>
</feature>
<dbReference type="Gene3D" id="2.130.10.10">
    <property type="entry name" value="YVTN repeat-like/Quinoprotein amine dehydrogenase"/>
    <property type="match status" value="1"/>
</dbReference>
<dbReference type="PROSITE" id="PS50294">
    <property type="entry name" value="WD_REPEATS_REGION"/>
    <property type="match status" value="1"/>
</dbReference>
<accession>A0ABN0TN90</accession>
<dbReference type="Pfam" id="PF00400">
    <property type="entry name" value="WD40"/>
    <property type="match status" value="1"/>
</dbReference>
<dbReference type="PROSITE" id="PS50082">
    <property type="entry name" value="WD_REPEATS_2"/>
    <property type="match status" value="1"/>
</dbReference>
<dbReference type="RefSeq" id="WP_344647447.1">
    <property type="nucleotide sequence ID" value="NZ_BAAAGX010000005.1"/>
</dbReference>
<gene>
    <name evidence="2" type="ORF">GCM10009539_08990</name>
</gene>
<reference evidence="2 3" key="1">
    <citation type="journal article" date="2019" name="Int. J. Syst. Evol. Microbiol.">
        <title>The Global Catalogue of Microorganisms (GCM) 10K type strain sequencing project: providing services to taxonomists for standard genome sequencing and annotation.</title>
        <authorList>
            <consortium name="The Broad Institute Genomics Platform"/>
            <consortium name="The Broad Institute Genome Sequencing Center for Infectious Disease"/>
            <person name="Wu L."/>
            <person name="Ma J."/>
        </authorList>
    </citation>
    <scope>NUCLEOTIDE SEQUENCE [LARGE SCALE GENOMIC DNA]</scope>
    <source>
        <strain evidence="2 3">JCM 10425</strain>
    </source>
</reference>